<keyword evidence="1" id="KW-0472">Membrane</keyword>
<dbReference type="EMBL" id="JBGFUD010012232">
    <property type="protein sequence ID" value="MFH4983424.1"/>
    <property type="molecule type" value="Genomic_DNA"/>
</dbReference>
<gene>
    <name evidence="2" type="ORF">AB6A40_010133</name>
</gene>
<dbReference type="AlphaFoldDB" id="A0ABD6EZ29"/>
<sequence length="109" mass="12219">MSGILPTGAEWISAIDTVHLVITICSTIFTLLVSIAAVTHLICVHYYVSNEYVQTDLYYLSLLLPVMSICSLLGMYFPRNTQFLYAVALTSVCFFFYPTIPQSMFSNIS</sequence>
<accession>A0ABD6EZ29</accession>
<reference evidence="2 3" key="1">
    <citation type="submission" date="2024-08" db="EMBL/GenBank/DDBJ databases">
        <title>Gnathostoma spinigerum genome.</title>
        <authorList>
            <person name="Gonzalez-Bertolin B."/>
            <person name="Monzon S."/>
            <person name="Zaballos A."/>
            <person name="Jimenez P."/>
            <person name="Dekumyoy P."/>
            <person name="Varona S."/>
            <person name="Cuesta I."/>
            <person name="Sumanam S."/>
            <person name="Adisakwattana P."/>
            <person name="Gasser R.B."/>
            <person name="Hernandez-Gonzalez A."/>
            <person name="Young N.D."/>
            <person name="Perteguer M.J."/>
        </authorList>
    </citation>
    <scope>NUCLEOTIDE SEQUENCE [LARGE SCALE GENOMIC DNA]</scope>
    <source>
        <strain evidence="2">AL3</strain>
        <tissue evidence="2">Liver</tissue>
    </source>
</reference>
<keyword evidence="1" id="KW-1133">Transmembrane helix</keyword>
<evidence type="ECO:0000256" key="1">
    <source>
        <dbReference type="SAM" id="Phobius"/>
    </source>
</evidence>
<feature type="transmembrane region" description="Helical" evidence="1">
    <location>
        <begin position="83"/>
        <end position="100"/>
    </location>
</feature>
<feature type="transmembrane region" description="Helical" evidence="1">
    <location>
        <begin position="57"/>
        <end position="77"/>
    </location>
</feature>
<name>A0ABD6EZ29_9BILA</name>
<evidence type="ECO:0000313" key="3">
    <source>
        <dbReference type="Proteomes" id="UP001608902"/>
    </source>
</evidence>
<protein>
    <submittedName>
        <fullName evidence="2">Uncharacterized protein</fullName>
    </submittedName>
</protein>
<feature type="transmembrane region" description="Helical" evidence="1">
    <location>
        <begin position="20"/>
        <end position="48"/>
    </location>
</feature>
<comment type="caution">
    <text evidence="2">The sequence shown here is derived from an EMBL/GenBank/DDBJ whole genome shotgun (WGS) entry which is preliminary data.</text>
</comment>
<dbReference type="Proteomes" id="UP001608902">
    <property type="component" value="Unassembled WGS sequence"/>
</dbReference>
<keyword evidence="3" id="KW-1185">Reference proteome</keyword>
<organism evidence="2 3">
    <name type="scientific">Gnathostoma spinigerum</name>
    <dbReference type="NCBI Taxonomy" id="75299"/>
    <lineage>
        <taxon>Eukaryota</taxon>
        <taxon>Metazoa</taxon>
        <taxon>Ecdysozoa</taxon>
        <taxon>Nematoda</taxon>
        <taxon>Chromadorea</taxon>
        <taxon>Rhabditida</taxon>
        <taxon>Spirurina</taxon>
        <taxon>Gnathostomatomorpha</taxon>
        <taxon>Gnathostomatoidea</taxon>
        <taxon>Gnathostomatidae</taxon>
        <taxon>Gnathostoma</taxon>
    </lineage>
</organism>
<evidence type="ECO:0000313" key="2">
    <source>
        <dbReference type="EMBL" id="MFH4983424.1"/>
    </source>
</evidence>
<proteinExistence type="predicted"/>
<keyword evidence="1" id="KW-0812">Transmembrane</keyword>